<dbReference type="InterPro" id="IPR011990">
    <property type="entry name" value="TPR-like_helical_dom_sf"/>
</dbReference>
<evidence type="ECO:0000256" key="1">
    <source>
        <dbReference type="ARBA" id="ARBA00022737"/>
    </source>
</evidence>
<dbReference type="PANTHER" id="PTHR45586">
    <property type="entry name" value="TPR REPEAT-CONTAINING PROTEIN PA4667"/>
    <property type="match status" value="1"/>
</dbReference>
<protein>
    <submittedName>
        <fullName evidence="5">Tetratricopeptide (TPR) repeat protein</fullName>
    </submittedName>
</protein>
<dbReference type="SUPFAM" id="SSF48452">
    <property type="entry name" value="TPR-like"/>
    <property type="match status" value="3"/>
</dbReference>
<reference evidence="5 6" key="1">
    <citation type="submission" date="2020-08" db="EMBL/GenBank/DDBJ databases">
        <title>Genomic Encyclopedia of Type Strains, Phase IV (KMG-IV): sequencing the most valuable type-strain genomes for metagenomic binning, comparative biology and taxonomic classification.</title>
        <authorList>
            <person name="Goeker M."/>
        </authorList>
    </citation>
    <scope>NUCLEOTIDE SEQUENCE [LARGE SCALE GENOMIC DNA]</scope>
    <source>
        <strain evidence="5 6">DSM 26723</strain>
    </source>
</reference>
<feature type="repeat" description="TPR" evidence="3">
    <location>
        <begin position="65"/>
        <end position="98"/>
    </location>
</feature>
<feature type="repeat" description="TPR" evidence="3">
    <location>
        <begin position="646"/>
        <end position="679"/>
    </location>
</feature>
<organism evidence="5 6">
    <name type="scientific">Povalibacter uvarum</name>
    <dbReference type="NCBI Taxonomy" id="732238"/>
    <lineage>
        <taxon>Bacteria</taxon>
        <taxon>Pseudomonadati</taxon>
        <taxon>Pseudomonadota</taxon>
        <taxon>Gammaproteobacteria</taxon>
        <taxon>Steroidobacterales</taxon>
        <taxon>Steroidobacteraceae</taxon>
        <taxon>Povalibacter</taxon>
    </lineage>
</organism>
<keyword evidence="2 3" id="KW-0802">TPR repeat</keyword>
<proteinExistence type="predicted"/>
<keyword evidence="1" id="KW-0677">Repeat</keyword>
<evidence type="ECO:0000256" key="4">
    <source>
        <dbReference type="SAM" id="SignalP"/>
    </source>
</evidence>
<comment type="caution">
    <text evidence="5">The sequence shown here is derived from an EMBL/GenBank/DDBJ whole genome shotgun (WGS) entry which is preliminary data.</text>
</comment>
<dbReference type="EMBL" id="JACHHZ010000001">
    <property type="protein sequence ID" value="MBB6091267.1"/>
    <property type="molecule type" value="Genomic_DNA"/>
</dbReference>
<evidence type="ECO:0000313" key="5">
    <source>
        <dbReference type="EMBL" id="MBB6091267.1"/>
    </source>
</evidence>
<feature type="chain" id="PRO_5032282615" evidence="4">
    <location>
        <begin position="21"/>
        <end position="800"/>
    </location>
</feature>
<evidence type="ECO:0000256" key="2">
    <source>
        <dbReference type="ARBA" id="ARBA00022803"/>
    </source>
</evidence>
<accession>A0A841HEI8</accession>
<dbReference type="PROSITE" id="PS50005">
    <property type="entry name" value="TPR"/>
    <property type="match status" value="4"/>
</dbReference>
<evidence type="ECO:0000313" key="6">
    <source>
        <dbReference type="Proteomes" id="UP000588068"/>
    </source>
</evidence>
<dbReference type="RefSeq" id="WP_184329079.1">
    <property type="nucleotide sequence ID" value="NZ_JACHHZ010000001.1"/>
</dbReference>
<dbReference type="SMART" id="SM00028">
    <property type="entry name" value="TPR"/>
    <property type="match status" value="16"/>
</dbReference>
<feature type="repeat" description="TPR" evidence="3">
    <location>
        <begin position="716"/>
        <end position="749"/>
    </location>
</feature>
<evidence type="ECO:0000256" key="3">
    <source>
        <dbReference type="PROSITE-ProRule" id="PRU00339"/>
    </source>
</evidence>
<dbReference type="Gene3D" id="1.25.40.10">
    <property type="entry name" value="Tetratricopeptide repeat domain"/>
    <property type="match status" value="4"/>
</dbReference>
<dbReference type="Proteomes" id="UP000588068">
    <property type="component" value="Unassembled WGS sequence"/>
</dbReference>
<sequence length="800" mass="86515">MKSRFPAIAMVLVSAVAAVALTGCGGAQERKARYVEKGESFFTEQNYEKAGVEFRNALQIDPKDADVRYHVGRVAEKLNNPRDAVGQYQAAIELDPKHMRARAALGRLFLMGGLADKALEIAEPGLVDDPQNAALLTVRGAARSQMGNTEAAFEDAELAVQRAPDDEYAVALLASLYRQSARSDRAIEVVRAGIERAPESVDLRVVLAELELNQDHPAKAETELREVIRLQPKELNHRYRLGRFYLLTKNPAGAEETLREAIKVVPENIDAKVALADLIVGQRGLDAGIAELAAIAKAEPDNAKLQMALGMFLESRGRADESAAVYQAIIKTEKTQPEGLVARTRLAGLLLKKNDVAGANKLVDEVLKENARDNDALVLRGNMALTRGDAAAAITDLRAVLRDQPNSVSVARALARAHLQNDEIALAEETLRSAAQANPTDRQVRLELAQLLAQTGKAEQARPILEQLSTEGAGEVGVLEALFRVQASMKDISAARTTAQSIQRLRPELPLGAYLEGAVNESEKKFDAAIALYEAALKVQPDAGEPLAGIVRIEVQRKRLPQALARLDQAIAANPDNVVARNLKGEVLTAQGQIAAATATFQAAIDRAPQWWMLYRGLALAHLAGKNTDAAISALELGMQKTNGAASLGTELAALYERLGRPDDAIRTYDKMLAQDPASVAVANNLAMLLVSYRSDQPSLDRAQQLTGKLSHVTAPAVLNTRGWVKFKRGEYQESLNLLQQAVAQSPESPVMRYHLGMAQLRTGNRDAARENLEVALNSGGKFVGSEEARLALEELKRAG</sequence>
<dbReference type="Pfam" id="PF14559">
    <property type="entry name" value="TPR_19"/>
    <property type="match status" value="3"/>
</dbReference>
<dbReference type="Pfam" id="PF13428">
    <property type="entry name" value="TPR_14"/>
    <property type="match status" value="1"/>
</dbReference>
<feature type="repeat" description="TPR" evidence="3">
    <location>
        <begin position="31"/>
        <end position="64"/>
    </location>
</feature>
<name>A0A841HEI8_9GAMM</name>
<feature type="signal peptide" evidence="4">
    <location>
        <begin position="1"/>
        <end position="20"/>
    </location>
</feature>
<dbReference type="InterPro" id="IPR019734">
    <property type="entry name" value="TPR_rpt"/>
</dbReference>
<keyword evidence="4" id="KW-0732">Signal</keyword>
<dbReference type="InterPro" id="IPR051012">
    <property type="entry name" value="CellSynth/LPSAsmb/PSIAsmb"/>
</dbReference>
<dbReference type="AlphaFoldDB" id="A0A841HEI8"/>
<dbReference type="Pfam" id="PF13432">
    <property type="entry name" value="TPR_16"/>
    <property type="match status" value="4"/>
</dbReference>
<gene>
    <name evidence="5" type="ORF">HNQ60_000113</name>
</gene>
<dbReference type="PROSITE" id="PS51257">
    <property type="entry name" value="PROKAR_LIPOPROTEIN"/>
    <property type="match status" value="1"/>
</dbReference>
<dbReference type="PANTHER" id="PTHR45586:SF1">
    <property type="entry name" value="LIPOPOLYSACCHARIDE ASSEMBLY PROTEIN B"/>
    <property type="match status" value="1"/>
</dbReference>
<keyword evidence="6" id="KW-1185">Reference proteome</keyword>